<keyword evidence="1" id="KW-0812">Transmembrane</keyword>
<keyword evidence="1" id="KW-1133">Transmembrane helix</keyword>
<organism evidence="2 3">
    <name type="scientific">Saccharobesus litoralis</name>
    <dbReference type="NCBI Taxonomy" id="2172099"/>
    <lineage>
        <taxon>Bacteria</taxon>
        <taxon>Pseudomonadati</taxon>
        <taxon>Pseudomonadota</taxon>
        <taxon>Gammaproteobacteria</taxon>
        <taxon>Alteromonadales</taxon>
        <taxon>Alteromonadaceae</taxon>
        <taxon>Saccharobesus</taxon>
    </lineage>
</organism>
<proteinExistence type="predicted"/>
<dbReference type="InterPro" id="IPR021529">
    <property type="entry name" value="DUF2798"/>
</dbReference>
<dbReference type="RefSeq" id="WP_108602156.1">
    <property type="nucleotide sequence ID" value="NZ_CP026604.1"/>
</dbReference>
<dbReference type="Proteomes" id="UP000244441">
    <property type="component" value="Chromosome"/>
</dbReference>
<reference evidence="2 3" key="1">
    <citation type="submission" date="2018-01" db="EMBL/GenBank/DDBJ databases">
        <title>Genome sequence of a Cantenovulum-like bacteria.</title>
        <authorList>
            <person name="Tan W.R."/>
            <person name="Lau N.-S."/>
            <person name="Go F."/>
            <person name="Amirul A.-A.A."/>
        </authorList>
    </citation>
    <scope>NUCLEOTIDE SEQUENCE [LARGE SCALE GENOMIC DNA]</scope>
    <source>
        <strain evidence="2 3">CCB-QB4</strain>
    </source>
</reference>
<protein>
    <submittedName>
        <fullName evidence="2">DUF2798 domain-containing protein</fullName>
    </submittedName>
</protein>
<dbReference type="AlphaFoldDB" id="A0A2S0VPE1"/>
<dbReference type="KEGG" id="cate:C2869_06355"/>
<feature type="transmembrane region" description="Helical" evidence="1">
    <location>
        <begin position="42"/>
        <end position="67"/>
    </location>
</feature>
<accession>A0A2S0VPE1</accession>
<name>A0A2S0VPE1_9ALTE</name>
<dbReference type="EMBL" id="CP026604">
    <property type="protein sequence ID" value="AWB66085.1"/>
    <property type="molecule type" value="Genomic_DNA"/>
</dbReference>
<evidence type="ECO:0000313" key="2">
    <source>
        <dbReference type="EMBL" id="AWB66085.1"/>
    </source>
</evidence>
<evidence type="ECO:0000313" key="3">
    <source>
        <dbReference type="Proteomes" id="UP000244441"/>
    </source>
</evidence>
<dbReference type="Pfam" id="PF11391">
    <property type="entry name" value="DUF2798"/>
    <property type="match status" value="1"/>
</dbReference>
<evidence type="ECO:0000256" key="1">
    <source>
        <dbReference type="SAM" id="Phobius"/>
    </source>
</evidence>
<gene>
    <name evidence="2" type="ORF">C2869_06355</name>
</gene>
<dbReference type="OrthoDB" id="9799565at2"/>
<sequence>MKWLSNKANLAAILMAFFMSGVMSAALEFVFSNFNLAFMQFISTWALSFVIALPTVFLLAPIVDALATKLAAIMAAKVTLHG</sequence>
<keyword evidence="1" id="KW-0472">Membrane</keyword>
<keyword evidence="3" id="KW-1185">Reference proteome</keyword>